<evidence type="ECO:0000313" key="11">
    <source>
        <dbReference type="RefSeq" id="XP_026750314.2"/>
    </source>
</evidence>
<comment type="subcellular location">
    <subcellularLocation>
        <location evidence="2">Endosome membrane</location>
        <topology evidence="2">Peripheral membrane protein</topology>
    </subcellularLocation>
    <subcellularLocation>
        <location evidence="1">Late endosome membrane</location>
    </subcellularLocation>
    <subcellularLocation>
        <location evidence="3">Lysosome membrane</location>
        <topology evidence="3">Peripheral membrane protein</topology>
        <orientation evidence="3">Cytoplasmic side</orientation>
    </subcellularLocation>
</comment>
<keyword evidence="8" id="KW-0812">Transmembrane</keyword>
<dbReference type="InParanoid" id="A0A6J1WIF9"/>
<keyword evidence="5" id="KW-0479">Metal-binding</keyword>
<evidence type="ECO:0000256" key="5">
    <source>
        <dbReference type="ARBA" id="ARBA00022723"/>
    </source>
</evidence>
<dbReference type="GO" id="GO:0005765">
    <property type="term" value="C:lysosomal membrane"/>
    <property type="evidence" value="ECO:0007669"/>
    <property type="project" value="UniProtKB-SubCell"/>
</dbReference>
<dbReference type="Pfam" id="PF10601">
    <property type="entry name" value="zf-LITAF-like"/>
    <property type="match status" value="1"/>
</dbReference>
<feature type="domain" description="LITAF" evidence="9">
    <location>
        <begin position="1"/>
        <end position="72"/>
    </location>
</feature>
<evidence type="ECO:0000256" key="6">
    <source>
        <dbReference type="ARBA" id="ARBA00022833"/>
    </source>
</evidence>
<protein>
    <submittedName>
        <fullName evidence="11">Lipopolysaccharide-induced tumor necrosis factor-alpha factor homolog</fullName>
    </submittedName>
</protein>
<feature type="transmembrane region" description="Helical" evidence="8">
    <location>
        <begin position="31"/>
        <end position="51"/>
    </location>
</feature>
<dbReference type="InterPro" id="IPR006629">
    <property type="entry name" value="LITAF"/>
</dbReference>
<dbReference type="AlphaFoldDB" id="A0A6J1WIF9"/>
<gene>
    <name evidence="11" type="primary">LOC113510962</name>
</gene>
<dbReference type="RefSeq" id="XP_026750314.2">
    <property type="nucleotide sequence ID" value="XM_026894513.3"/>
</dbReference>
<proteinExistence type="inferred from homology"/>
<evidence type="ECO:0000256" key="3">
    <source>
        <dbReference type="ARBA" id="ARBA00004630"/>
    </source>
</evidence>
<dbReference type="Proteomes" id="UP001652740">
    <property type="component" value="Unplaced"/>
</dbReference>
<dbReference type="GeneID" id="113510962"/>
<evidence type="ECO:0000259" key="9">
    <source>
        <dbReference type="PROSITE" id="PS51837"/>
    </source>
</evidence>
<keyword evidence="7 8" id="KW-0472">Membrane</keyword>
<evidence type="ECO:0000313" key="10">
    <source>
        <dbReference type="Proteomes" id="UP001652740"/>
    </source>
</evidence>
<keyword evidence="10" id="KW-1185">Reference proteome</keyword>
<keyword evidence="6" id="KW-0862">Zinc</keyword>
<dbReference type="KEGG" id="gmw:113510962"/>
<dbReference type="GO" id="GO:0031902">
    <property type="term" value="C:late endosome membrane"/>
    <property type="evidence" value="ECO:0007669"/>
    <property type="project" value="UniProtKB-SubCell"/>
</dbReference>
<dbReference type="PROSITE" id="PS51837">
    <property type="entry name" value="LITAF"/>
    <property type="match status" value="1"/>
</dbReference>
<dbReference type="SMART" id="SM00714">
    <property type="entry name" value="LITAF"/>
    <property type="match status" value="1"/>
</dbReference>
<dbReference type="GO" id="GO:0008270">
    <property type="term" value="F:zinc ion binding"/>
    <property type="evidence" value="ECO:0007669"/>
    <property type="project" value="TreeGrafter"/>
</dbReference>
<evidence type="ECO:0000256" key="8">
    <source>
        <dbReference type="SAM" id="Phobius"/>
    </source>
</evidence>
<dbReference type="PANTHER" id="PTHR23292">
    <property type="entry name" value="LIPOPOLYSACCHARIDE-INDUCED TUMOR NECROSIS FACTOR-ALPHA FACTOR"/>
    <property type="match status" value="1"/>
</dbReference>
<dbReference type="InterPro" id="IPR037519">
    <property type="entry name" value="LITAF_fam"/>
</dbReference>
<dbReference type="PANTHER" id="PTHR23292:SF14">
    <property type="entry name" value="FI16615P1-RELATED"/>
    <property type="match status" value="1"/>
</dbReference>
<sequence length="72" mass="8168">MGNKPSRIICRMCNQEMVTRIETNASLKTHLFALLLCGLGCWCCVCIPYFIDSCKKTNHYCTTCGAYIGFYN</sequence>
<evidence type="ECO:0000256" key="7">
    <source>
        <dbReference type="ARBA" id="ARBA00023136"/>
    </source>
</evidence>
<organism evidence="10 11">
    <name type="scientific">Galleria mellonella</name>
    <name type="common">Greater wax moth</name>
    <dbReference type="NCBI Taxonomy" id="7137"/>
    <lineage>
        <taxon>Eukaryota</taxon>
        <taxon>Metazoa</taxon>
        <taxon>Ecdysozoa</taxon>
        <taxon>Arthropoda</taxon>
        <taxon>Hexapoda</taxon>
        <taxon>Insecta</taxon>
        <taxon>Pterygota</taxon>
        <taxon>Neoptera</taxon>
        <taxon>Endopterygota</taxon>
        <taxon>Lepidoptera</taxon>
        <taxon>Glossata</taxon>
        <taxon>Ditrysia</taxon>
        <taxon>Pyraloidea</taxon>
        <taxon>Pyralidae</taxon>
        <taxon>Galleriinae</taxon>
        <taxon>Galleria</taxon>
    </lineage>
</organism>
<keyword evidence="8" id="KW-1133">Transmembrane helix</keyword>
<reference evidence="11" key="1">
    <citation type="submission" date="2025-08" db="UniProtKB">
        <authorList>
            <consortium name="RefSeq"/>
        </authorList>
    </citation>
    <scope>IDENTIFICATION</scope>
    <source>
        <tissue evidence="11">Whole larvae</tissue>
    </source>
</reference>
<comment type="similarity">
    <text evidence="4">Belongs to the CDIP1/LITAF family.</text>
</comment>
<accession>A0A6J1WIF9</accession>
<evidence type="ECO:0000256" key="4">
    <source>
        <dbReference type="ARBA" id="ARBA00005975"/>
    </source>
</evidence>
<name>A0A6J1WIF9_GALME</name>
<evidence type="ECO:0000256" key="1">
    <source>
        <dbReference type="ARBA" id="ARBA00004414"/>
    </source>
</evidence>
<evidence type="ECO:0000256" key="2">
    <source>
        <dbReference type="ARBA" id="ARBA00004481"/>
    </source>
</evidence>